<dbReference type="PIRSF" id="PIRSF000097">
    <property type="entry name" value="AKR"/>
    <property type="match status" value="1"/>
</dbReference>
<dbReference type="RefSeq" id="WP_065247074.1">
    <property type="nucleotide sequence ID" value="NZ_CP012117.1"/>
</dbReference>
<evidence type="ECO:0000256" key="2">
    <source>
        <dbReference type="ARBA" id="ARBA00022857"/>
    </source>
</evidence>
<feature type="site" description="Lowers pKa of active site Tyr" evidence="6">
    <location>
        <position position="77"/>
    </location>
</feature>
<dbReference type="EMBL" id="CP012117">
    <property type="protein sequence ID" value="ANP26685.1"/>
    <property type="molecule type" value="Genomic_DNA"/>
</dbReference>
<name>A0A1B0ZFG3_9MICO</name>
<dbReference type="FunFam" id="3.20.20.100:FF:000002">
    <property type="entry name" value="2,5-diketo-D-gluconic acid reductase A"/>
    <property type="match status" value="1"/>
</dbReference>
<evidence type="ECO:0000256" key="3">
    <source>
        <dbReference type="ARBA" id="ARBA00023002"/>
    </source>
</evidence>
<protein>
    <recommendedName>
        <fullName evidence="7">NADP-dependent oxidoreductase domain-containing protein</fullName>
    </recommendedName>
</protein>
<sequence>MAYESPLTTLNDGKQIPQLGFGVFKVPNDETAAAVKAAIETGYRHIDTAAVYGNEEGVRQGIDAAGIDPKDLFITTKLWNANQGYDETMRAFDESMGKLGLEVLDLYLIHWACPSFGLYNDTWKAFIELQKQGRITSIGVSNFPAENLEDLIETSGVTPVLNQVELHPYFNQAELRVANTKYGVATEAWGPLGQGGDVLSDPALETIAKAHDASIAQVILAWHRQLGTIAIPKSVTPSRIAENWESLGLTLSGEEIEKINALSRADGRGGPDPATADFK</sequence>
<feature type="active site" description="Proton donor" evidence="4">
    <location>
        <position position="52"/>
    </location>
</feature>
<dbReference type="GO" id="GO:0016616">
    <property type="term" value="F:oxidoreductase activity, acting on the CH-OH group of donors, NAD or NADP as acceptor"/>
    <property type="evidence" value="ECO:0007669"/>
    <property type="project" value="UniProtKB-ARBA"/>
</dbReference>
<feature type="domain" description="NADP-dependent oxidoreductase" evidence="7">
    <location>
        <begin position="25"/>
        <end position="263"/>
    </location>
</feature>
<evidence type="ECO:0000259" key="7">
    <source>
        <dbReference type="Pfam" id="PF00248"/>
    </source>
</evidence>
<dbReference type="KEGG" id="dva:DAD186_01260"/>
<accession>A0A1B0ZFG3</accession>
<evidence type="ECO:0000313" key="8">
    <source>
        <dbReference type="EMBL" id="ANP26685.1"/>
    </source>
</evidence>
<gene>
    <name evidence="8" type="ORF">DAD186_01260</name>
</gene>
<evidence type="ECO:0000313" key="9">
    <source>
        <dbReference type="Proteomes" id="UP000092596"/>
    </source>
</evidence>
<proteinExistence type="inferred from homology"/>
<evidence type="ECO:0000256" key="6">
    <source>
        <dbReference type="PIRSR" id="PIRSR000097-3"/>
    </source>
</evidence>
<dbReference type="SUPFAM" id="SSF51430">
    <property type="entry name" value="NAD(P)-linked oxidoreductase"/>
    <property type="match status" value="1"/>
</dbReference>
<dbReference type="AlphaFoldDB" id="A0A1B0ZFG3"/>
<dbReference type="Gene3D" id="3.20.20.100">
    <property type="entry name" value="NADP-dependent oxidoreductase domain"/>
    <property type="match status" value="1"/>
</dbReference>
<keyword evidence="2" id="KW-0521">NADP</keyword>
<reference evidence="8 9" key="1">
    <citation type="submission" date="2015-06" db="EMBL/GenBank/DDBJ databases">
        <title>Investigation of pathophysiology for high-risk pregnancy and development of treatment modality based on it.</title>
        <authorList>
            <person name="Kim B.-C."/>
            <person name="Lim S."/>
        </authorList>
    </citation>
    <scope>NUCLEOTIDE SEQUENCE [LARGE SCALE GENOMIC DNA]</scope>
    <source>
        <strain evidence="8 9">AD1-86</strain>
    </source>
</reference>
<dbReference type="PANTHER" id="PTHR43827">
    <property type="entry name" value="2,5-DIKETO-D-GLUCONIC ACID REDUCTASE"/>
    <property type="match status" value="1"/>
</dbReference>
<dbReference type="STRING" id="1630135.DAD186_01260"/>
<feature type="binding site" evidence="5">
    <location>
        <position position="110"/>
    </location>
    <ligand>
        <name>substrate</name>
    </ligand>
</feature>
<dbReference type="PATRIC" id="fig|1630135.4.peg.130"/>
<dbReference type="PANTHER" id="PTHR43827:SF3">
    <property type="entry name" value="NADP-DEPENDENT OXIDOREDUCTASE DOMAIN-CONTAINING PROTEIN"/>
    <property type="match status" value="1"/>
</dbReference>
<keyword evidence="3" id="KW-0560">Oxidoreductase</keyword>
<evidence type="ECO:0000256" key="1">
    <source>
        <dbReference type="ARBA" id="ARBA00007905"/>
    </source>
</evidence>
<evidence type="ECO:0000256" key="4">
    <source>
        <dbReference type="PIRSR" id="PIRSR000097-1"/>
    </source>
</evidence>
<dbReference type="Proteomes" id="UP000092596">
    <property type="component" value="Chromosome"/>
</dbReference>
<dbReference type="PRINTS" id="PR00069">
    <property type="entry name" value="ALDKETRDTASE"/>
</dbReference>
<comment type="similarity">
    <text evidence="1">Belongs to the aldo/keto reductase family.</text>
</comment>
<dbReference type="InterPro" id="IPR020471">
    <property type="entry name" value="AKR"/>
</dbReference>
<dbReference type="InterPro" id="IPR036812">
    <property type="entry name" value="NAD(P)_OxRdtase_dom_sf"/>
</dbReference>
<evidence type="ECO:0000256" key="5">
    <source>
        <dbReference type="PIRSR" id="PIRSR000097-2"/>
    </source>
</evidence>
<organism evidence="8 9">
    <name type="scientific">Dermabacter vaginalis</name>
    <dbReference type="NCBI Taxonomy" id="1630135"/>
    <lineage>
        <taxon>Bacteria</taxon>
        <taxon>Bacillati</taxon>
        <taxon>Actinomycetota</taxon>
        <taxon>Actinomycetes</taxon>
        <taxon>Micrococcales</taxon>
        <taxon>Dermabacteraceae</taxon>
        <taxon>Dermabacter</taxon>
    </lineage>
</organism>
<dbReference type="Pfam" id="PF00248">
    <property type="entry name" value="Aldo_ket_red"/>
    <property type="match status" value="1"/>
</dbReference>
<dbReference type="InterPro" id="IPR023210">
    <property type="entry name" value="NADP_OxRdtase_dom"/>
</dbReference>